<evidence type="ECO:0000313" key="4">
    <source>
        <dbReference type="Proteomes" id="UP000549882"/>
    </source>
</evidence>
<dbReference type="PANTHER" id="PTHR11240">
    <property type="entry name" value="RIBONUCLEASE T2"/>
    <property type="match status" value="1"/>
</dbReference>
<dbReference type="GO" id="GO:0033897">
    <property type="term" value="F:ribonuclease T2 activity"/>
    <property type="evidence" value="ECO:0007669"/>
    <property type="project" value="UniProtKB-EC"/>
</dbReference>
<dbReference type="InterPro" id="IPR018188">
    <property type="entry name" value="RNase_T2_His_AS_1"/>
</dbReference>
<keyword evidence="3" id="KW-0456">Lyase</keyword>
<dbReference type="PROSITE" id="PS00530">
    <property type="entry name" value="RNASE_T2_1"/>
    <property type="match status" value="1"/>
</dbReference>
<dbReference type="InterPro" id="IPR001568">
    <property type="entry name" value="RNase_T2-like"/>
</dbReference>
<dbReference type="Gene3D" id="3.90.730.10">
    <property type="entry name" value="Ribonuclease T2-like"/>
    <property type="match status" value="1"/>
</dbReference>
<dbReference type="InterPro" id="IPR033130">
    <property type="entry name" value="RNase_T2_His_AS_2"/>
</dbReference>
<dbReference type="EC" id="4.6.1.19" evidence="3"/>
<dbReference type="GO" id="GO:0003723">
    <property type="term" value="F:RNA binding"/>
    <property type="evidence" value="ECO:0007669"/>
    <property type="project" value="InterPro"/>
</dbReference>
<dbReference type="SUPFAM" id="SSF55895">
    <property type="entry name" value="Ribonuclease Rh-like"/>
    <property type="match status" value="1"/>
</dbReference>
<evidence type="ECO:0000256" key="2">
    <source>
        <dbReference type="RuleBase" id="RU004328"/>
    </source>
</evidence>
<dbReference type="GO" id="GO:0006401">
    <property type="term" value="P:RNA catabolic process"/>
    <property type="evidence" value="ECO:0007669"/>
    <property type="project" value="TreeGrafter"/>
</dbReference>
<evidence type="ECO:0000313" key="3">
    <source>
        <dbReference type="EMBL" id="MBB5573373.1"/>
    </source>
</evidence>
<dbReference type="Pfam" id="PF00445">
    <property type="entry name" value="Ribonuclease_T2"/>
    <property type="match status" value="1"/>
</dbReference>
<keyword evidence="4" id="KW-1185">Reference proteome</keyword>
<dbReference type="PROSITE" id="PS00531">
    <property type="entry name" value="RNASE_T2_2"/>
    <property type="match status" value="1"/>
</dbReference>
<dbReference type="Proteomes" id="UP000549882">
    <property type="component" value="Unassembled WGS sequence"/>
</dbReference>
<accession>A0A7W8XPU1</accession>
<reference evidence="3 4" key="1">
    <citation type="submission" date="2020-08" db="EMBL/GenBank/DDBJ databases">
        <title>Genomic Encyclopedia of Type Strains, Phase IV (KMG-V): Genome sequencing to study the core and pangenomes of soil and plant-associated prokaryotes.</title>
        <authorList>
            <person name="Whitman W."/>
        </authorList>
    </citation>
    <scope>NUCLEOTIDE SEQUENCE [LARGE SCALE GENOMIC DNA]</scope>
    <source>
        <strain evidence="3 4">SEMIA 4064</strain>
    </source>
</reference>
<dbReference type="EMBL" id="JACHBI010000003">
    <property type="protein sequence ID" value="MBB5573373.1"/>
    <property type="molecule type" value="Genomic_DNA"/>
</dbReference>
<gene>
    <name evidence="3" type="ORF">GGD50_001986</name>
</gene>
<dbReference type="InterPro" id="IPR039378">
    <property type="entry name" value="RNase_T2_prok"/>
</dbReference>
<name>A0A7W8XPU1_9HYPH</name>
<protein>
    <submittedName>
        <fullName evidence="3">Ribonuclease T2</fullName>
        <ecNumber evidence="3">4.6.1.19</ecNumber>
    </submittedName>
</protein>
<dbReference type="AlphaFoldDB" id="A0A7W8XPU1"/>
<dbReference type="CDD" id="cd01062">
    <property type="entry name" value="RNase_T2_prok"/>
    <property type="match status" value="1"/>
</dbReference>
<comment type="similarity">
    <text evidence="1 2">Belongs to the RNase T2 family.</text>
</comment>
<dbReference type="PANTHER" id="PTHR11240:SF22">
    <property type="entry name" value="RIBONUCLEASE T2"/>
    <property type="match status" value="1"/>
</dbReference>
<dbReference type="InterPro" id="IPR036430">
    <property type="entry name" value="RNase_T2-like_sf"/>
</dbReference>
<organism evidence="3 4">
    <name type="scientific">Rhizobium paranaense</name>
    <dbReference type="NCBI Taxonomy" id="1650438"/>
    <lineage>
        <taxon>Bacteria</taxon>
        <taxon>Pseudomonadati</taxon>
        <taxon>Pseudomonadota</taxon>
        <taxon>Alphaproteobacteria</taxon>
        <taxon>Hyphomicrobiales</taxon>
        <taxon>Rhizobiaceae</taxon>
        <taxon>Rhizobium/Agrobacterium group</taxon>
        <taxon>Rhizobium</taxon>
    </lineage>
</organism>
<sequence length="345" mass="38091">MFGKAVADEKHATRAALGRHMMIGERRTRRTIQTPLFGKHDARFLPMRTKGHSYHDCNARRVKLTEINLRGFAIQGCVPPIKLLICSHIVLFWRYEMRPWLQGFAVAVLTAVVMATSAVAEENSHGRTRFILAASWEPAFCATNQKKAECRNQSSNNFDAKNFSLHGLWPMRQEYCDVSDDLKQSDRSSDWKDLPAVQLSAETKASLDKVMPGTQSGLERHEWIKHGSCTKLSADDYFGTAVGLINELNASAVRDLFAQNIGKTLSADAIKAAFDKSFGAGASDRVKMSCRQVGKVRVISELTIGLSEDAIQPSPDGEPRLEQLIQSAGRTSFGCDQGVVDAAGF</sequence>
<evidence type="ECO:0000256" key="1">
    <source>
        <dbReference type="ARBA" id="ARBA00007469"/>
    </source>
</evidence>
<comment type="caution">
    <text evidence="3">The sequence shown here is derived from an EMBL/GenBank/DDBJ whole genome shotgun (WGS) entry which is preliminary data.</text>
</comment>
<proteinExistence type="inferred from homology"/>